<dbReference type="AlphaFoldDB" id="A0ABD3WP20"/>
<comment type="subcellular location">
    <subcellularLocation>
        <location evidence="1 8">Nucleus</location>
    </subcellularLocation>
</comment>
<evidence type="ECO:0000256" key="8">
    <source>
        <dbReference type="PIRNR" id="PIRNR017269"/>
    </source>
</evidence>
<keyword evidence="3 8" id="KW-0808">Transferase</keyword>
<protein>
    <recommendedName>
        <fullName evidence="8">tRNA (adenine(58)-N(1))-methyltransferase catalytic subunit TRMT61A</fullName>
        <ecNumber evidence="8">2.1.1.220</ecNumber>
    </recommendedName>
</protein>
<reference evidence="11 12" key="1">
    <citation type="submission" date="2024-11" db="EMBL/GenBank/DDBJ databases">
        <title>Chromosome-level genome assembly of the freshwater bivalve Anodonta woodiana.</title>
        <authorList>
            <person name="Chen X."/>
        </authorList>
    </citation>
    <scope>NUCLEOTIDE SEQUENCE [LARGE SCALE GENOMIC DNA]</scope>
    <source>
        <strain evidence="11">MN2024</strain>
        <tissue evidence="11">Gills</tissue>
    </source>
</reference>
<gene>
    <name evidence="11" type="ORF">ACJMK2_037915</name>
</gene>
<evidence type="ECO:0000256" key="4">
    <source>
        <dbReference type="ARBA" id="ARBA00022691"/>
    </source>
</evidence>
<evidence type="ECO:0000256" key="3">
    <source>
        <dbReference type="ARBA" id="ARBA00022679"/>
    </source>
</evidence>
<comment type="similarity">
    <text evidence="8">Belongs to the class I-like SAM-binding methyltransferase superfamily. TRM61 family.</text>
</comment>
<comment type="function">
    <text evidence="8">Catalytic subunit of tRNA (adenine-N(1)-)-methyltransferase, which catalyzes the formation of N(1)-methyladenine at position 58 (m1A58) in initiator methionyl-tRNA.</text>
</comment>
<keyword evidence="2 8" id="KW-0489">Methyltransferase</keyword>
<evidence type="ECO:0000256" key="6">
    <source>
        <dbReference type="ARBA" id="ARBA00023242"/>
    </source>
</evidence>
<dbReference type="Gene3D" id="3.10.330.20">
    <property type="match status" value="1"/>
</dbReference>
<dbReference type="PROSITE" id="PS51620">
    <property type="entry name" value="SAM_TRM61"/>
    <property type="match status" value="1"/>
</dbReference>
<feature type="binding site" evidence="9">
    <location>
        <position position="133"/>
    </location>
    <ligand>
        <name>S-adenosyl-L-methionine</name>
        <dbReference type="ChEBI" id="CHEBI:59789"/>
    </ligand>
</feature>
<feature type="binding site" evidence="9">
    <location>
        <begin position="112"/>
        <end position="115"/>
    </location>
    <ligand>
        <name>S-adenosyl-L-methionine</name>
        <dbReference type="ChEBI" id="CHEBI:59789"/>
    </ligand>
</feature>
<dbReference type="FunFam" id="3.10.330.20:FF:000002">
    <property type="entry name" value="tRNA (adenine(58)-N(1))-methyltransferase catalytic subunit TRMT61A"/>
    <property type="match status" value="1"/>
</dbReference>
<proteinExistence type="inferred from homology"/>
<comment type="catalytic activity">
    <reaction evidence="8">
        <text>adenosine(58) in tRNA + S-adenosyl-L-methionine = N(1)-methyladenosine(58) in tRNA + S-adenosyl-L-homocysteine + H(+)</text>
        <dbReference type="Rhea" id="RHEA:43152"/>
        <dbReference type="Rhea" id="RHEA-COMP:10365"/>
        <dbReference type="Rhea" id="RHEA-COMP:10366"/>
        <dbReference type="ChEBI" id="CHEBI:15378"/>
        <dbReference type="ChEBI" id="CHEBI:57856"/>
        <dbReference type="ChEBI" id="CHEBI:59789"/>
        <dbReference type="ChEBI" id="CHEBI:74411"/>
        <dbReference type="ChEBI" id="CHEBI:74491"/>
        <dbReference type="EC" id="2.1.1.220"/>
    </reaction>
</comment>
<dbReference type="PANTHER" id="PTHR12133">
    <property type="entry name" value="TRNA (ADENINE(58)-N(1))-METHYLTRANSFERASE"/>
    <property type="match status" value="1"/>
</dbReference>
<comment type="catalytic activity">
    <reaction evidence="7">
        <text>an adenosine in mRNA + S-adenosyl-L-methionine = an N(1)-methyladenosine in mRNA + S-adenosyl-L-homocysteine + H(+)</text>
        <dbReference type="Rhea" id="RHEA:55392"/>
        <dbReference type="Rhea" id="RHEA-COMP:12414"/>
        <dbReference type="Rhea" id="RHEA-COMP:12415"/>
        <dbReference type="ChEBI" id="CHEBI:15378"/>
        <dbReference type="ChEBI" id="CHEBI:57856"/>
        <dbReference type="ChEBI" id="CHEBI:59789"/>
        <dbReference type="ChEBI" id="CHEBI:74411"/>
        <dbReference type="ChEBI" id="CHEBI:74491"/>
    </reaction>
</comment>
<dbReference type="PANTHER" id="PTHR12133:SF2">
    <property type="entry name" value="TRNA (ADENINE(58)-N(1))-METHYLTRANSFERASE CATALYTIC SUBUNIT TRMT61A"/>
    <property type="match status" value="1"/>
</dbReference>
<keyword evidence="4 8" id="KW-0949">S-adenosyl-L-methionine</keyword>
<evidence type="ECO:0000313" key="12">
    <source>
        <dbReference type="Proteomes" id="UP001634394"/>
    </source>
</evidence>
<organism evidence="11 12">
    <name type="scientific">Sinanodonta woodiana</name>
    <name type="common">Chinese pond mussel</name>
    <name type="synonym">Anodonta woodiana</name>
    <dbReference type="NCBI Taxonomy" id="1069815"/>
    <lineage>
        <taxon>Eukaryota</taxon>
        <taxon>Metazoa</taxon>
        <taxon>Spiralia</taxon>
        <taxon>Lophotrochozoa</taxon>
        <taxon>Mollusca</taxon>
        <taxon>Bivalvia</taxon>
        <taxon>Autobranchia</taxon>
        <taxon>Heteroconchia</taxon>
        <taxon>Palaeoheterodonta</taxon>
        <taxon>Unionida</taxon>
        <taxon>Unionoidea</taxon>
        <taxon>Unionidae</taxon>
        <taxon>Unioninae</taxon>
        <taxon>Sinanodonta</taxon>
    </lineage>
</organism>
<evidence type="ECO:0000256" key="5">
    <source>
        <dbReference type="ARBA" id="ARBA00022694"/>
    </source>
</evidence>
<dbReference type="Pfam" id="PF14801">
    <property type="entry name" value="TrmI-like_N"/>
    <property type="match status" value="1"/>
</dbReference>
<evidence type="ECO:0000256" key="7">
    <source>
        <dbReference type="ARBA" id="ARBA00048481"/>
    </source>
</evidence>
<feature type="domain" description="tRNA (adenine(58)-N(1))-methyltransferase catalytic subunit TRM61 C-terminal" evidence="10">
    <location>
        <begin position="62"/>
        <end position="332"/>
    </location>
</feature>
<dbReference type="Proteomes" id="UP001634394">
    <property type="component" value="Unassembled WGS sequence"/>
</dbReference>
<evidence type="ECO:0000313" key="11">
    <source>
        <dbReference type="EMBL" id="KAL3874968.1"/>
    </source>
</evidence>
<evidence type="ECO:0000256" key="1">
    <source>
        <dbReference type="ARBA" id="ARBA00004123"/>
    </source>
</evidence>
<dbReference type="SUPFAM" id="SSF53335">
    <property type="entry name" value="S-adenosyl-L-methionine-dependent methyltransferases"/>
    <property type="match status" value="1"/>
</dbReference>
<evidence type="ECO:0000256" key="2">
    <source>
        <dbReference type="ARBA" id="ARBA00022603"/>
    </source>
</evidence>
<accession>A0ABD3WP20</accession>
<keyword evidence="12" id="KW-1185">Reference proteome</keyword>
<dbReference type="GO" id="GO:0032259">
    <property type="term" value="P:methylation"/>
    <property type="evidence" value="ECO:0007669"/>
    <property type="project" value="UniProtKB-KW"/>
</dbReference>
<dbReference type="GO" id="GO:0160107">
    <property type="term" value="F:tRNA (adenine(58)-N1)-methyltransferase activity"/>
    <property type="evidence" value="ECO:0007669"/>
    <property type="project" value="UniProtKB-EC"/>
</dbReference>
<comment type="caution">
    <text evidence="11">The sequence shown here is derived from an EMBL/GenBank/DDBJ whole genome shotgun (WGS) entry which is preliminary data.</text>
</comment>
<sequence>MNFCKYKEIIEEGDTVILYLGFNNMHAITVKTGETFQTRYGALRHSDLIGIKFGDKVQCPKGYLITLHPTPELWTVNLPHRTQILYTTDISLVTMQLDLRPGSIVVESGTGSGSLSHAIIRSIMPIGHLYTFEFHSQRAALAEQEFQIHGISQYVTVAHRDVCSDGFGIENVADAVFLDLPCPWVALPSAKKALKQQGGRLCSFSPCIEQVQKTCEKLTELEFVELSTMECLVRNFDIRTISLPTADLGPHSGEAANNPCKQEAVLMDNCDADKVQKTSNDENLKDKSDQTKVSTRYHQDLIGQKNETSFCFKSGVPATQMPGHTGFLTFATLYPQ</sequence>
<dbReference type="EC" id="2.1.1.220" evidence="8"/>
<dbReference type="GO" id="GO:0008033">
    <property type="term" value="P:tRNA processing"/>
    <property type="evidence" value="ECO:0007669"/>
    <property type="project" value="UniProtKB-KW"/>
</dbReference>
<dbReference type="Gene3D" id="3.40.50.150">
    <property type="entry name" value="Vaccinia Virus protein VP39"/>
    <property type="match status" value="1"/>
</dbReference>
<evidence type="ECO:0000256" key="9">
    <source>
        <dbReference type="PIRSR" id="PIRSR017269-1"/>
    </source>
</evidence>
<dbReference type="GO" id="GO:0005634">
    <property type="term" value="C:nucleus"/>
    <property type="evidence" value="ECO:0007669"/>
    <property type="project" value="UniProtKB-SubCell"/>
</dbReference>
<name>A0ABD3WP20_SINWO</name>
<dbReference type="Pfam" id="PF08704">
    <property type="entry name" value="GCD14"/>
    <property type="match status" value="1"/>
</dbReference>
<dbReference type="GO" id="GO:0031515">
    <property type="term" value="C:tRNA (m1A) methyltransferase complex"/>
    <property type="evidence" value="ECO:0007669"/>
    <property type="project" value="UniProtKB-UniRule"/>
</dbReference>
<dbReference type="PIRSF" id="PIRSF017269">
    <property type="entry name" value="GCD14"/>
    <property type="match status" value="1"/>
</dbReference>
<dbReference type="InterPro" id="IPR049470">
    <property type="entry name" value="TRM61_C"/>
</dbReference>
<evidence type="ECO:0000259" key="10">
    <source>
        <dbReference type="Pfam" id="PF08704"/>
    </source>
</evidence>
<dbReference type="InterPro" id="IPR029063">
    <property type="entry name" value="SAM-dependent_MTases_sf"/>
</dbReference>
<feature type="binding site" evidence="9">
    <location>
        <position position="179"/>
    </location>
    <ligand>
        <name>S-adenosyl-L-methionine</name>
        <dbReference type="ChEBI" id="CHEBI:59789"/>
    </ligand>
</feature>
<dbReference type="InterPro" id="IPR014816">
    <property type="entry name" value="tRNA_MeTrfase_Gcd14"/>
</dbReference>
<dbReference type="EMBL" id="JBJQND010000006">
    <property type="protein sequence ID" value="KAL3874968.1"/>
    <property type="molecule type" value="Genomic_DNA"/>
</dbReference>
<keyword evidence="5 8" id="KW-0819">tRNA processing</keyword>
<keyword evidence="6 8" id="KW-0539">Nucleus</keyword>